<gene>
    <name evidence="5" type="ORF">GSF22_21925</name>
</gene>
<evidence type="ECO:0000259" key="4">
    <source>
        <dbReference type="Pfam" id="PF03328"/>
    </source>
</evidence>
<feature type="domain" description="HpcH/HpaI aldolase/citrate lyase" evidence="4">
    <location>
        <begin position="3"/>
        <end position="218"/>
    </location>
</feature>
<proteinExistence type="predicted"/>
<keyword evidence="5" id="KW-0456">Lyase</keyword>
<sequence>MSYLYVPADAGRRLTLADTRGADAVIADLEDAVAPGRRAQARQEARAWLSRSTGTRVERWVRINSGPDGLEDLAEVFGPGLSGVCIPKVTCPNDVQQVTRLLTELETAHRRSDDPVPVMPLVESGAGLIALPGIARAPRVQRLQLGELDLAADLGMEPGPDETELLAARTAVVTASAAARLLPPVGAVRADLADHDALDQSTRRLRRLGFLGRAAIHPAQLPVIHAVFDVTPEQVHVARSLVSAYDQALAAGQGVLRDEHGRMVDEAVVRRSRHIISLAAQRKAHA</sequence>
<evidence type="ECO:0000313" key="6">
    <source>
        <dbReference type="Proteomes" id="UP000823521"/>
    </source>
</evidence>
<keyword evidence="6" id="KW-1185">Reference proteome</keyword>
<dbReference type="PIRSF" id="PIRSF015582">
    <property type="entry name" value="Cit_lyase_B"/>
    <property type="match status" value="1"/>
</dbReference>
<dbReference type="InterPro" id="IPR015813">
    <property type="entry name" value="Pyrv/PenolPyrv_kinase-like_dom"/>
</dbReference>
<dbReference type="Proteomes" id="UP000823521">
    <property type="component" value="Unassembled WGS sequence"/>
</dbReference>
<dbReference type="InterPro" id="IPR011206">
    <property type="entry name" value="Citrate_lyase_beta/mcl1/mcl2"/>
</dbReference>
<comment type="caution">
    <text evidence="5">The sequence shown here is derived from an EMBL/GenBank/DDBJ whole genome shotgun (WGS) entry which is preliminary data.</text>
</comment>
<dbReference type="PANTHER" id="PTHR32308:SF0">
    <property type="entry name" value="HPCH_HPAI ALDOLASE_CITRATE LYASE DOMAIN-CONTAINING PROTEIN"/>
    <property type="match status" value="1"/>
</dbReference>
<reference evidence="5 6" key="1">
    <citation type="submission" date="2019-12" db="EMBL/GenBank/DDBJ databases">
        <title>Whole genome sequencing of endophytic Actinobacterium Micromonospora sp. MPMI6T.</title>
        <authorList>
            <person name="Evv R."/>
            <person name="Podile A.R."/>
        </authorList>
    </citation>
    <scope>NUCLEOTIDE SEQUENCE [LARGE SCALE GENOMIC DNA]</scope>
    <source>
        <strain evidence="5 6">MPMI6</strain>
    </source>
</reference>
<dbReference type="PANTHER" id="PTHR32308">
    <property type="entry name" value="LYASE BETA SUBUNIT, PUTATIVE (AFU_ORTHOLOGUE AFUA_4G13030)-RELATED"/>
    <property type="match status" value="1"/>
</dbReference>
<dbReference type="Gene3D" id="3.20.20.60">
    <property type="entry name" value="Phosphoenolpyruvate-binding domains"/>
    <property type="match status" value="1"/>
</dbReference>
<dbReference type="SUPFAM" id="SSF51621">
    <property type="entry name" value="Phosphoenolpyruvate/pyruvate domain"/>
    <property type="match status" value="1"/>
</dbReference>
<dbReference type="InterPro" id="IPR005000">
    <property type="entry name" value="Aldolase/citrate-lyase_domain"/>
</dbReference>
<dbReference type="InterPro" id="IPR040442">
    <property type="entry name" value="Pyrv_kinase-like_dom_sf"/>
</dbReference>
<dbReference type="EMBL" id="WVUH01000216">
    <property type="protein sequence ID" value="MBO4208648.1"/>
    <property type="molecule type" value="Genomic_DNA"/>
</dbReference>
<keyword evidence="2" id="KW-0479">Metal-binding</keyword>
<evidence type="ECO:0000313" key="5">
    <source>
        <dbReference type="EMBL" id="MBO4208648.1"/>
    </source>
</evidence>
<name>A0ABS3VW49_MICEH</name>
<organism evidence="5 6">
    <name type="scientific">Micromonospora echinofusca</name>
    <dbReference type="NCBI Taxonomy" id="47858"/>
    <lineage>
        <taxon>Bacteria</taxon>
        <taxon>Bacillati</taxon>
        <taxon>Actinomycetota</taxon>
        <taxon>Actinomycetes</taxon>
        <taxon>Micromonosporales</taxon>
        <taxon>Micromonosporaceae</taxon>
        <taxon>Micromonospora</taxon>
    </lineage>
</organism>
<evidence type="ECO:0000256" key="1">
    <source>
        <dbReference type="ARBA" id="ARBA00001946"/>
    </source>
</evidence>
<evidence type="ECO:0000256" key="2">
    <source>
        <dbReference type="ARBA" id="ARBA00022723"/>
    </source>
</evidence>
<evidence type="ECO:0000256" key="3">
    <source>
        <dbReference type="ARBA" id="ARBA00022842"/>
    </source>
</evidence>
<dbReference type="GO" id="GO:0016829">
    <property type="term" value="F:lyase activity"/>
    <property type="evidence" value="ECO:0007669"/>
    <property type="project" value="UniProtKB-KW"/>
</dbReference>
<dbReference type="Pfam" id="PF03328">
    <property type="entry name" value="HpcH_HpaI"/>
    <property type="match status" value="1"/>
</dbReference>
<accession>A0ABS3VW49</accession>
<protein>
    <submittedName>
        <fullName evidence="5">CoA ester lyase</fullName>
    </submittedName>
</protein>
<comment type="cofactor">
    <cofactor evidence="1">
        <name>Mg(2+)</name>
        <dbReference type="ChEBI" id="CHEBI:18420"/>
    </cofactor>
</comment>
<keyword evidence="3" id="KW-0460">Magnesium</keyword>